<dbReference type="InterPro" id="IPR036388">
    <property type="entry name" value="WH-like_DNA-bd_sf"/>
</dbReference>
<organism evidence="4 5">
    <name type="scientific">Winogradskya consettensis</name>
    <dbReference type="NCBI Taxonomy" id="113560"/>
    <lineage>
        <taxon>Bacteria</taxon>
        <taxon>Bacillati</taxon>
        <taxon>Actinomycetota</taxon>
        <taxon>Actinomycetes</taxon>
        <taxon>Micromonosporales</taxon>
        <taxon>Micromonosporaceae</taxon>
        <taxon>Winogradskya</taxon>
    </lineage>
</organism>
<dbReference type="PANTHER" id="PTHR16305">
    <property type="entry name" value="TESTICULAR SOLUBLE ADENYLYL CYCLASE"/>
    <property type="match status" value="1"/>
</dbReference>
<protein>
    <submittedName>
        <fullName evidence="4">Transcriptional regulator</fullName>
    </submittedName>
</protein>
<dbReference type="InterPro" id="IPR000792">
    <property type="entry name" value="Tscrpt_reg_LuxR_C"/>
</dbReference>
<keyword evidence="2" id="KW-0067">ATP-binding</keyword>
<dbReference type="CDD" id="cd06170">
    <property type="entry name" value="LuxR_C_like"/>
    <property type="match status" value="1"/>
</dbReference>
<dbReference type="GO" id="GO:0005737">
    <property type="term" value="C:cytoplasm"/>
    <property type="evidence" value="ECO:0007669"/>
    <property type="project" value="TreeGrafter"/>
</dbReference>
<evidence type="ECO:0000256" key="1">
    <source>
        <dbReference type="ARBA" id="ARBA00022741"/>
    </source>
</evidence>
<dbReference type="GO" id="GO:0005524">
    <property type="term" value="F:ATP binding"/>
    <property type="evidence" value="ECO:0007669"/>
    <property type="project" value="UniProtKB-KW"/>
</dbReference>
<evidence type="ECO:0000256" key="2">
    <source>
        <dbReference type="ARBA" id="ARBA00022840"/>
    </source>
</evidence>
<dbReference type="GO" id="GO:0006355">
    <property type="term" value="P:regulation of DNA-templated transcription"/>
    <property type="evidence" value="ECO:0007669"/>
    <property type="project" value="InterPro"/>
</dbReference>
<dbReference type="GO" id="GO:0004016">
    <property type="term" value="F:adenylate cyclase activity"/>
    <property type="evidence" value="ECO:0007669"/>
    <property type="project" value="TreeGrafter"/>
</dbReference>
<keyword evidence="1" id="KW-0547">Nucleotide-binding</keyword>
<sequence length="913" mass="96704">MGEIVGREQERELLRGLLVSARQGRSAVLVLHGEPGAGKTALLDDVQAEAYGFDVLRFDAVQSEAALGFGALHQLLRPCLGELAGLPGPQGDALAAAFGLRAYAEPPDLFLIGLGALGLVSARAGDRPLLCVVDDAQRLDQESAAVLAFVARRLDADPIAMVFALRESDAFDGLPLAPIAGLDRAAAAELIERVAGNGVDARVRDAVTAGTGGNPLALIELARELSPAQLFGGAPLPDPIPPGPALEQRYRDAIRTLPGATRILLLTGAADPSGDPEVLWRAGKELGFGAEDAAPAEERELVEIRGSLRFRHPMIRSAAYYQAPLAERQRVHAALAVVSAVLGEPDREAWHLAAATSDPDEAVAATLQRAADRERGRGGWAAAAELLARAGALSPRRADRTVRLLAAAEAACVAGSASRAQTLLDSLHPIGAPELRVQARIHRLRREPVAATTTLLAAAVAPGQRGEVGLRAARDALLEAVVQAKISDRLAPAGATEADVARVARSLPLPRGTAPTVGDLLLDADTALHLDGLTIAAPLLRRAIVATLQAPPDAPELFAWLAAACAHATVLADDVALHEAAFRLRDEATRRAAVIPMALAMSHTGAAELWAGHLREAEHCFNQRTVLNQMLGPATGEQDLSVGSMLAAAWCGQGGLSVRVRADAIRQGQGYQLVFADYADFVVRLGKGHYADAYAILGPHDFRTSQLKFALADLVEAAVRSGAPATAFVSLLSELAEACPVPRNVGDLARARALLTDDEEQYRSAIELHERTRGPASRARSHQVYGEWLRRARRTTEARTHLRTAYELFEDMGAGAFASRAATELAAAGVRIKAARTGDQAAGLTPQEARIAWLAAAGATNTEIAAQLYLSTNTIEYHLRKVFRKLGVSSRRKLHVELEGLRTFRDGEPHPAP</sequence>
<evidence type="ECO:0000259" key="3">
    <source>
        <dbReference type="PROSITE" id="PS50043"/>
    </source>
</evidence>
<dbReference type="Proteomes" id="UP000680865">
    <property type="component" value="Unassembled WGS sequence"/>
</dbReference>
<name>A0A919SUV7_9ACTN</name>
<dbReference type="RefSeq" id="WP_213000873.1">
    <property type="nucleotide sequence ID" value="NZ_BAAATW010000017.1"/>
</dbReference>
<dbReference type="InterPro" id="IPR027417">
    <property type="entry name" value="P-loop_NTPase"/>
</dbReference>
<dbReference type="Gene3D" id="1.10.10.10">
    <property type="entry name" value="Winged helix-like DNA-binding domain superfamily/Winged helix DNA-binding domain"/>
    <property type="match status" value="1"/>
</dbReference>
<dbReference type="PANTHER" id="PTHR16305:SF35">
    <property type="entry name" value="TRANSCRIPTIONAL ACTIVATOR DOMAIN"/>
    <property type="match status" value="1"/>
</dbReference>
<dbReference type="AlphaFoldDB" id="A0A919SUV7"/>
<dbReference type="SUPFAM" id="SSF46894">
    <property type="entry name" value="C-terminal effector domain of the bipartite response regulators"/>
    <property type="match status" value="1"/>
</dbReference>
<dbReference type="Gene3D" id="3.40.50.300">
    <property type="entry name" value="P-loop containing nucleotide triphosphate hydrolases"/>
    <property type="match status" value="1"/>
</dbReference>
<evidence type="ECO:0000313" key="4">
    <source>
        <dbReference type="EMBL" id="GIM79036.1"/>
    </source>
</evidence>
<accession>A0A919SUV7</accession>
<dbReference type="Pfam" id="PF00196">
    <property type="entry name" value="GerE"/>
    <property type="match status" value="1"/>
</dbReference>
<dbReference type="SUPFAM" id="SSF52540">
    <property type="entry name" value="P-loop containing nucleoside triphosphate hydrolases"/>
    <property type="match status" value="1"/>
</dbReference>
<dbReference type="InterPro" id="IPR016032">
    <property type="entry name" value="Sig_transdc_resp-reg_C-effctor"/>
</dbReference>
<keyword evidence="5" id="KW-1185">Reference proteome</keyword>
<dbReference type="SMART" id="SM00421">
    <property type="entry name" value="HTH_LUXR"/>
    <property type="match status" value="1"/>
</dbReference>
<dbReference type="Pfam" id="PF13191">
    <property type="entry name" value="AAA_16"/>
    <property type="match status" value="1"/>
</dbReference>
<dbReference type="EMBL" id="BOQP01000036">
    <property type="protein sequence ID" value="GIM79036.1"/>
    <property type="molecule type" value="Genomic_DNA"/>
</dbReference>
<reference evidence="4" key="1">
    <citation type="submission" date="2021-03" db="EMBL/GenBank/DDBJ databases">
        <title>Whole genome shotgun sequence of Actinoplanes consettensis NBRC 14913.</title>
        <authorList>
            <person name="Komaki H."/>
            <person name="Tamura T."/>
        </authorList>
    </citation>
    <scope>NUCLEOTIDE SEQUENCE</scope>
    <source>
        <strain evidence="4">NBRC 14913</strain>
    </source>
</reference>
<feature type="domain" description="HTH luxR-type" evidence="3">
    <location>
        <begin position="837"/>
        <end position="902"/>
    </location>
</feature>
<gene>
    <name evidence="4" type="ORF">Aco04nite_63470</name>
</gene>
<evidence type="ECO:0000313" key="5">
    <source>
        <dbReference type="Proteomes" id="UP000680865"/>
    </source>
</evidence>
<dbReference type="InterPro" id="IPR041664">
    <property type="entry name" value="AAA_16"/>
</dbReference>
<proteinExistence type="predicted"/>
<dbReference type="GO" id="GO:0003677">
    <property type="term" value="F:DNA binding"/>
    <property type="evidence" value="ECO:0007669"/>
    <property type="project" value="InterPro"/>
</dbReference>
<dbReference type="PRINTS" id="PR00038">
    <property type="entry name" value="HTHLUXR"/>
</dbReference>
<comment type="caution">
    <text evidence="4">The sequence shown here is derived from an EMBL/GenBank/DDBJ whole genome shotgun (WGS) entry which is preliminary data.</text>
</comment>
<dbReference type="PROSITE" id="PS50043">
    <property type="entry name" value="HTH_LUXR_2"/>
    <property type="match status" value="1"/>
</dbReference>